<evidence type="ECO:0000256" key="1">
    <source>
        <dbReference type="SAM" id="Phobius"/>
    </source>
</evidence>
<organism evidence="2 3">
    <name type="scientific">Candidatus Enterovibrio altilux</name>
    <dbReference type="NCBI Taxonomy" id="1927128"/>
    <lineage>
        <taxon>Bacteria</taxon>
        <taxon>Pseudomonadati</taxon>
        <taxon>Pseudomonadota</taxon>
        <taxon>Gammaproteobacteria</taxon>
        <taxon>Vibrionales</taxon>
        <taxon>Vibrionaceae</taxon>
        <taxon>Enterovibrio</taxon>
    </lineage>
</organism>
<evidence type="ECO:0000313" key="2">
    <source>
        <dbReference type="EMBL" id="ATF08993.1"/>
    </source>
</evidence>
<keyword evidence="1" id="KW-0472">Membrane</keyword>
<reference evidence="3" key="1">
    <citation type="submission" date="2017-04" db="EMBL/GenBank/DDBJ databases">
        <title>Genome evolution of the luminous symbionts of deep sea anglerfish.</title>
        <authorList>
            <person name="Hendry T.A."/>
        </authorList>
    </citation>
    <scope>NUCLEOTIDE SEQUENCE [LARGE SCALE GENOMIC DNA]</scope>
</reference>
<feature type="transmembrane region" description="Helical" evidence="1">
    <location>
        <begin position="6"/>
        <end position="24"/>
    </location>
</feature>
<dbReference type="AlphaFoldDB" id="A0A291B7M0"/>
<name>A0A291B7M0_9GAMM</name>
<keyword evidence="1" id="KW-0812">Transmembrane</keyword>
<evidence type="ECO:0000313" key="3">
    <source>
        <dbReference type="Proteomes" id="UP000218160"/>
    </source>
</evidence>
<dbReference type="EMBL" id="CP020660">
    <property type="protein sequence ID" value="ATF08993.1"/>
    <property type="molecule type" value="Genomic_DNA"/>
</dbReference>
<proteinExistence type="predicted"/>
<protein>
    <submittedName>
        <fullName evidence="2">Uncharacterized protein</fullName>
    </submittedName>
</protein>
<sequence length="39" mass="4658">MDVPMTLSCISVDFVYLFFFYGIVSREYVKAHYLLMRCV</sequence>
<gene>
    <name evidence="2" type="ORF">BTN50_0464</name>
</gene>
<dbReference type="KEGG" id="elux:BTN50_0464"/>
<accession>A0A291B7M0</accession>
<dbReference type="Proteomes" id="UP000218160">
    <property type="component" value="Chromosome 1"/>
</dbReference>
<keyword evidence="1" id="KW-1133">Transmembrane helix</keyword>
<keyword evidence="3" id="KW-1185">Reference proteome</keyword>